<evidence type="ECO:0000313" key="3">
    <source>
        <dbReference type="Proteomes" id="UP000476511"/>
    </source>
</evidence>
<reference evidence="2 3" key="1">
    <citation type="submission" date="2019-11" db="EMBL/GenBank/DDBJ databases">
        <title>Agromyces kandeliae sp. nov., isolated from mangrove soil.</title>
        <authorList>
            <person name="Wang R."/>
        </authorList>
    </citation>
    <scope>NUCLEOTIDE SEQUENCE [LARGE SCALE GENOMIC DNA]</scope>
    <source>
        <strain evidence="2 3">Q22</strain>
    </source>
</reference>
<keyword evidence="3" id="KW-1185">Reference proteome</keyword>
<protein>
    <submittedName>
        <fullName evidence="2">DUF2834 domain-containing protein</fullName>
    </submittedName>
</protein>
<feature type="transmembrane region" description="Helical" evidence="1">
    <location>
        <begin position="79"/>
        <end position="100"/>
    </location>
</feature>
<sequence>MTRHWTPLAVVYLVAAVAGLVGTWTYNAIAIAERNDFVGDLVSSGPAVSSITTDLLVVAVAGSILIVVESRRLGMRFAWAYIVGSALTAFAFTFPLWLAMRERRLATLRDAQAATPGAPRP</sequence>
<gene>
    <name evidence="2" type="ORF">GJR97_09005</name>
</gene>
<feature type="transmembrane region" description="Helical" evidence="1">
    <location>
        <begin position="7"/>
        <end position="27"/>
    </location>
</feature>
<comment type="caution">
    <text evidence="2">The sequence shown here is derived from an EMBL/GenBank/DDBJ whole genome shotgun (WGS) entry which is preliminary data.</text>
</comment>
<name>A0A6L5R1Q1_9MICO</name>
<dbReference type="AlphaFoldDB" id="A0A6L5R1Q1"/>
<evidence type="ECO:0000256" key="1">
    <source>
        <dbReference type="SAM" id="Phobius"/>
    </source>
</evidence>
<organism evidence="2 3">
    <name type="scientific">Agromyces kandeliae</name>
    <dbReference type="NCBI Taxonomy" id="2666141"/>
    <lineage>
        <taxon>Bacteria</taxon>
        <taxon>Bacillati</taxon>
        <taxon>Actinomycetota</taxon>
        <taxon>Actinomycetes</taxon>
        <taxon>Micrococcales</taxon>
        <taxon>Microbacteriaceae</taxon>
        <taxon>Agromyces</taxon>
    </lineage>
</organism>
<keyword evidence="1" id="KW-1133">Transmembrane helix</keyword>
<keyword evidence="1" id="KW-0812">Transmembrane</keyword>
<keyword evidence="1" id="KW-0472">Membrane</keyword>
<dbReference type="EMBL" id="WKJD01000012">
    <property type="protein sequence ID" value="MRX43862.1"/>
    <property type="molecule type" value="Genomic_DNA"/>
</dbReference>
<dbReference type="Pfam" id="PF11196">
    <property type="entry name" value="DUF2834"/>
    <property type="match status" value="1"/>
</dbReference>
<dbReference type="InterPro" id="IPR021362">
    <property type="entry name" value="DUF2834"/>
</dbReference>
<proteinExistence type="predicted"/>
<feature type="transmembrane region" description="Helical" evidence="1">
    <location>
        <begin position="47"/>
        <end position="67"/>
    </location>
</feature>
<dbReference type="RefSeq" id="WP_154346125.1">
    <property type="nucleotide sequence ID" value="NZ_WKJD01000012.1"/>
</dbReference>
<accession>A0A6L5R1Q1</accession>
<dbReference type="Proteomes" id="UP000476511">
    <property type="component" value="Unassembled WGS sequence"/>
</dbReference>
<evidence type="ECO:0000313" key="2">
    <source>
        <dbReference type="EMBL" id="MRX43862.1"/>
    </source>
</evidence>